<keyword evidence="6" id="KW-0067">ATP-binding</keyword>
<dbReference type="Gene3D" id="1.10.510.10">
    <property type="entry name" value="Transferase(Phosphotransferase) domain 1"/>
    <property type="match status" value="1"/>
</dbReference>
<dbReference type="Pfam" id="PF00069">
    <property type="entry name" value="Pkinase"/>
    <property type="match status" value="1"/>
</dbReference>
<evidence type="ECO:0000259" key="9">
    <source>
        <dbReference type="PROSITE" id="PS50011"/>
    </source>
</evidence>
<proteinExistence type="inferred from homology"/>
<name>A0AA39HXU4_9BILA</name>
<dbReference type="AlphaFoldDB" id="A0AA39HXU4"/>
<dbReference type="GO" id="GO:0004674">
    <property type="term" value="F:protein serine/threonine kinase activity"/>
    <property type="evidence" value="ECO:0007669"/>
    <property type="project" value="UniProtKB-KW"/>
</dbReference>
<evidence type="ECO:0000256" key="1">
    <source>
        <dbReference type="ARBA" id="ARBA00008874"/>
    </source>
</evidence>
<keyword evidence="11" id="KW-1185">Reference proteome</keyword>
<keyword evidence="3" id="KW-0808">Transferase</keyword>
<dbReference type="PANTHER" id="PTHR48012">
    <property type="entry name" value="STERILE20-LIKE KINASE, ISOFORM B-RELATED"/>
    <property type="match status" value="1"/>
</dbReference>
<organism evidence="10 11">
    <name type="scientific">Steinernema hermaphroditum</name>
    <dbReference type="NCBI Taxonomy" id="289476"/>
    <lineage>
        <taxon>Eukaryota</taxon>
        <taxon>Metazoa</taxon>
        <taxon>Ecdysozoa</taxon>
        <taxon>Nematoda</taxon>
        <taxon>Chromadorea</taxon>
        <taxon>Rhabditida</taxon>
        <taxon>Tylenchina</taxon>
        <taxon>Panagrolaimomorpha</taxon>
        <taxon>Strongyloidoidea</taxon>
        <taxon>Steinernematidae</taxon>
        <taxon>Steinernema</taxon>
    </lineage>
</organism>
<feature type="domain" description="Protein kinase" evidence="9">
    <location>
        <begin position="33"/>
        <end position="345"/>
    </location>
</feature>
<protein>
    <recommendedName>
        <fullName evidence="9">Protein kinase domain-containing protein</fullName>
    </recommendedName>
</protein>
<comment type="similarity">
    <text evidence="1">Belongs to the protein kinase superfamily. STE Ser/Thr protein kinase family. STE20 subfamily.</text>
</comment>
<evidence type="ECO:0000313" key="11">
    <source>
        <dbReference type="Proteomes" id="UP001175271"/>
    </source>
</evidence>
<evidence type="ECO:0000256" key="5">
    <source>
        <dbReference type="ARBA" id="ARBA00022777"/>
    </source>
</evidence>
<dbReference type="PROSITE" id="PS50011">
    <property type="entry name" value="PROTEIN_KINASE_DOM"/>
    <property type="match status" value="1"/>
</dbReference>
<reference evidence="10" key="1">
    <citation type="submission" date="2023-06" db="EMBL/GenBank/DDBJ databases">
        <title>Genomic analysis of the entomopathogenic nematode Steinernema hermaphroditum.</title>
        <authorList>
            <person name="Schwarz E.M."/>
            <person name="Heppert J.K."/>
            <person name="Baniya A."/>
            <person name="Schwartz H.T."/>
            <person name="Tan C.-H."/>
            <person name="Antoshechkin I."/>
            <person name="Sternberg P.W."/>
            <person name="Goodrich-Blair H."/>
            <person name="Dillman A.R."/>
        </authorList>
    </citation>
    <scope>NUCLEOTIDE SEQUENCE</scope>
    <source>
        <strain evidence="10">PS9179</strain>
        <tissue evidence="10">Whole animal</tissue>
    </source>
</reference>
<comment type="catalytic activity">
    <reaction evidence="7">
        <text>L-threonyl-[protein] + ATP = O-phospho-L-threonyl-[protein] + ADP + H(+)</text>
        <dbReference type="Rhea" id="RHEA:46608"/>
        <dbReference type="Rhea" id="RHEA-COMP:11060"/>
        <dbReference type="Rhea" id="RHEA-COMP:11605"/>
        <dbReference type="ChEBI" id="CHEBI:15378"/>
        <dbReference type="ChEBI" id="CHEBI:30013"/>
        <dbReference type="ChEBI" id="CHEBI:30616"/>
        <dbReference type="ChEBI" id="CHEBI:61977"/>
        <dbReference type="ChEBI" id="CHEBI:456216"/>
        <dbReference type="EC" id="2.7.11.1"/>
    </reaction>
</comment>
<keyword evidence="5" id="KW-0418">Kinase</keyword>
<dbReference type="Proteomes" id="UP001175271">
    <property type="component" value="Unassembled WGS sequence"/>
</dbReference>
<evidence type="ECO:0000256" key="7">
    <source>
        <dbReference type="ARBA" id="ARBA00047899"/>
    </source>
</evidence>
<dbReference type="SUPFAM" id="SSF56112">
    <property type="entry name" value="Protein kinase-like (PK-like)"/>
    <property type="match status" value="1"/>
</dbReference>
<keyword evidence="2" id="KW-0723">Serine/threonine-protein kinase</keyword>
<dbReference type="InterPro" id="IPR011009">
    <property type="entry name" value="Kinase-like_dom_sf"/>
</dbReference>
<evidence type="ECO:0000256" key="8">
    <source>
        <dbReference type="ARBA" id="ARBA00048679"/>
    </source>
</evidence>
<dbReference type="Gene3D" id="3.30.200.20">
    <property type="entry name" value="Phosphorylase Kinase, domain 1"/>
    <property type="match status" value="1"/>
</dbReference>
<comment type="caution">
    <text evidence="10">The sequence shown here is derived from an EMBL/GenBank/DDBJ whole genome shotgun (WGS) entry which is preliminary data.</text>
</comment>
<dbReference type="GO" id="GO:0005737">
    <property type="term" value="C:cytoplasm"/>
    <property type="evidence" value="ECO:0007669"/>
    <property type="project" value="TreeGrafter"/>
</dbReference>
<dbReference type="GO" id="GO:0005524">
    <property type="term" value="F:ATP binding"/>
    <property type="evidence" value="ECO:0007669"/>
    <property type="project" value="UniProtKB-KW"/>
</dbReference>
<gene>
    <name evidence="10" type="ORF">QR680_006696</name>
</gene>
<dbReference type="PANTHER" id="PTHR48012:SF10">
    <property type="entry name" value="FI20177P1"/>
    <property type="match status" value="1"/>
</dbReference>
<evidence type="ECO:0000313" key="10">
    <source>
        <dbReference type="EMBL" id="KAK0413264.1"/>
    </source>
</evidence>
<sequence length="505" mass="58154">MDKETFLRKLATSIEPIRRDRRDEWPCNLFDNYRRDDALSRGTFKSVHAARAAKKFGTIKEKACVVKSVSLETAFKCFAKCNNCSPAAAISTFCEDILMELMVLSRVRHRNLLHLHLVHLHREDLFIVLPRCYSLRSLVGKYQKLNCDNPVPIGIIAPIVRQICSGLAYLHSIRIIHRKVNPDNVFLTRGGTVKLGSFSSARFVPEHGSCHLPPPDSSPEFMSPEMRAVAKSIRRGGHCCDRGYSAASDIWSVGVLMVHMVSFFPNERCRRLAANFADLMSLKKMPFHFLISDMTQLRVRLLKSGGEEMKLFISKHFLNLDTKQRVCAEDVDQMVEMKLWCHEDLAKDKQYVYEKFILELDFANKFKLESSVPNYEWLESKNIPIEMYWNDSWRAFEGTAFSVVFKMISTSELSLASSEQDNPRGKEPLYFQSDLQLIRLIQCHIELGDFENFDLIPVESETKKLLFKLFQRSCSGKAIDQETFESAVLELSSRRYVKIYVALWS</sequence>
<dbReference type="EMBL" id="JAUCMV010000003">
    <property type="protein sequence ID" value="KAK0413264.1"/>
    <property type="molecule type" value="Genomic_DNA"/>
</dbReference>
<evidence type="ECO:0000256" key="6">
    <source>
        <dbReference type="ARBA" id="ARBA00022840"/>
    </source>
</evidence>
<evidence type="ECO:0000256" key="2">
    <source>
        <dbReference type="ARBA" id="ARBA00022527"/>
    </source>
</evidence>
<keyword evidence="4" id="KW-0547">Nucleotide-binding</keyword>
<evidence type="ECO:0000256" key="3">
    <source>
        <dbReference type="ARBA" id="ARBA00022679"/>
    </source>
</evidence>
<dbReference type="CDD" id="cd00180">
    <property type="entry name" value="PKc"/>
    <property type="match status" value="1"/>
</dbReference>
<accession>A0AA39HXU4</accession>
<comment type="catalytic activity">
    <reaction evidence="8">
        <text>L-seryl-[protein] + ATP = O-phospho-L-seryl-[protein] + ADP + H(+)</text>
        <dbReference type="Rhea" id="RHEA:17989"/>
        <dbReference type="Rhea" id="RHEA-COMP:9863"/>
        <dbReference type="Rhea" id="RHEA-COMP:11604"/>
        <dbReference type="ChEBI" id="CHEBI:15378"/>
        <dbReference type="ChEBI" id="CHEBI:29999"/>
        <dbReference type="ChEBI" id="CHEBI:30616"/>
        <dbReference type="ChEBI" id="CHEBI:83421"/>
        <dbReference type="ChEBI" id="CHEBI:456216"/>
        <dbReference type="EC" id="2.7.11.1"/>
    </reaction>
</comment>
<evidence type="ECO:0000256" key="4">
    <source>
        <dbReference type="ARBA" id="ARBA00022741"/>
    </source>
</evidence>
<dbReference type="InterPro" id="IPR050629">
    <property type="entry name" value="STE20/SPS1-PAK"/>
</dbReference>
<dbReference type="InterPro" id="IPR000719">
    <property type="entry name" value="Prot_kinase_dom"/>
</dbReference>